<reference evidence="2 3" key="1">
    <citation type="submission" date="2017-10" db="EMBL/GenBank/DDBJ databases">
        <authorList>
            <person name="Banno H."/>
            <person name="Chua N.-H."/>
        </authorList>
    </citation>
    <scope>NUCLEOTIDE SEQUENCE [LARGE SCALE GENOMIC DNA]</scope>
    <source>
        <strain evidence="2">Vibrio tapetis CECT4600</strain>
    </source>
</reference>
<keyword evidence="3" id="KW-1185">Reference proteome</keyword>
<feature type="region of interest" description="Disordered" evidence="1">
    <location>
        <begin position="1"/>
        <end position="27"/>
    </location>
</feature>
<proteinExistence type="predicted"/>
<dbReference type="AlphaFoldDB" id="A0A2N8ZL30"/>
<evidence type="ECO:0000313" key="3">
    <source>
        <dbReference type="Proteomes" id="UP000235828"/>
    </source>
</evidence>
<name>A0A2N8ZL30_9VIBR</name>
<dbReference type="KEGG" id="vta:B1004"/>
<accession>A0A2N8ZL30</accession>
<protein>
    <submittedName>
        <fullName evidence="2">Uncharacterized protein</fullName>
    </submittedName>
</protein>
<evidence type="ECO:0000256" key="1">
    <source>
        <dbReference type="SAM" id="MobiDB-lite"/>
    </source>
</evidence>
<dbReference type="EMBL" id="LT960612">
    <property type="protein sequence ID" value="SON52615.1"/>
    <property type="molecule type" value="Genomic_DNA"/>
</dbReference>
<organism evidence="2 3">
    <name type="scientific">Vibrio tapetis subsp. tapetis</name>
    <dbReference type="NCBI Taxonomy" id="1671868"/>
    <lineage>
        <taxon>Bacteria</taxon>
        <taxon>Pseudomonadati</taxon>
        <taxon>Pseudomonadota</taxon>
        <taxon>Gammaproteobacteria</taxon>
        <taxon>Vibrionales</taxon>
        <taxon>Vibrionaceae</taxon>
        <taxon>Vibrio</taxon>
    </lineage>
</organism>
<gene>
    <name evidence="2" type="ORF">VTAP4600_B1004</name>
</gene>
<sequence length="27" mass="2712">MTISVKGQSGGGETTWDASQVYVGGVP</sequence>
<dbReference type="Proteomes" id="UP000235828">
    <property type="component" value="Chromosome B"/>
</dbReference>
<evidence type="ECO:0000313" key="2">
    <source>
        <dbReference type="EMBL" id="SON52615.1"/>
    </source>
</evidence>